<proteinExistence type="predicted"/>
<dbReference type="EMBL" id="VDLU01000005">
    <property type="protein sequence ID" value="TNJ26259.1"/>
    <property type="molecule type" value="Genomic_DNA"/>
</dbReference>
<comment type="caution">
    <text evidence="1">The sequence shown here is derived from an EMBL/GenBank/DDBJ whole genome shotgun (WGS) entry which is preliminary data.</text>
</comment>
<keyword evidence="2" id="KW-1185">Reference proteome</keyword>
<name>A0A4Z1T160_GIAMU</name>
<protein>
    <submittedName>
        <fullName evidence="1">Uncharacterized protein</fullName>
    </submittedName>
</protein>
<accession>A0A4Z1T160</accession>
<evidence type="ECO:0000313" key="2">
    <source>
        <dbReference type="Proteomes" id="UP000315496"/>
    </source>
</evidence>
<evidence type="ECO:0000313" key="1">
    <source>
        <dbReference type="EMBL" id="TNJ26259.1"/>
    </source>
</evidence>
<gene>
    <name evidence="1" type="ORF">GMRT_13295</name>
</gene>
<reference evidence="1 2" key="1">
    <citation type="submission" date="2019-05" db="EMBL/GenBank/DDBJ databases">
        <title>The compact genome of Giardia muris reveals important steps in the evolution of intestinal protozoan parasites.</title>
        <authorList>
            <person name="Xu F."/>
            <person name="Jimenez-Gonzalez A."/>
            <person name="Einarsson E."/>
            <person name="Astvaldsson A."/>
            <person name="Peirasmaki D."/>
            <person name="Eckmann L."/>
            <person name="Andersson J.O."/>
            <person name="Svard S.G."/>
            <person name="Jerlstrom-Hultqvist J."/>
        </authorList>
    </citation>
    <scope>NUCLEOTIDE SEQUENCE [LARGE SCALE GENOMIC DNA]</scope>
    <source>
        <strain evidence="1 2">Roberts-Thomson</strain>
    </source>
</reference>
<organism evidence="1 2">
    <name type="scientific">Giardia muris</name>
    <dbReference type="NCBI Taxonomy" id="5742"/>
    <lineage>
        <taxon>Eukaryota</taxon>
        <taxon>Metamonada</taxon>
        <taxon>Diplomonadida</taxon>
        <taxon>Hexamitidae</taxon>
        <taxon>Giardiinae</taxon>
        <taxon>Giardia</taxon>
    </lineage>
</organism>
<dbReference type="Proteomes" id="UP000315496">
    <property type="component" value="Chromosome 5"/>
</dbReference>
<dbReference type="VEuPathDB" id="GiardiaDB:GMRT_13295"/>
<dbReference type="AlphaFoldDB" id="A0A4Z1T160"/>
<sequence length="1035" mass="114944">MSSIPALLVALERDQAVSRKDLVQLTIETEGLEPSSQQLELGRQLWELAQKRGEQPSEMYVLIITLFDHGLQTVDNGDWEATIRAYLHYIVVLVRGIFRLLDDYWECGDLEECARIATRLLGLQGTAMKTFRTHLETSCLFKAGDADIAYLAFLCNLTHVGTLLVNVFEGGQEKEFLDRLHAVLGLYTAEHEIDAFLELVLKALQPRPERPSLAQLRPTCMRYIMSEIKQLVDTRQGSRRIQADMCRALANHALTSALSRAPGFTKVLSIPADFYIDRGEELGPDVIATSILRLKHHIVRFRARELAEIDGPVQDLLGEALPRIAQIKVKSQVLLQGLSTPFVLLLEAGCPASAASAFLQIITFVIEEPNLTACSTDGTSYSGHSLVHLLATIFLDAFALRLKLYTQVQISSLLSKLGDRLGPFCQDQSVELSLYCLIDRLLSQAPEVVDKILDFLINNEISSPRIVMTTIRLVLQELQKAQRTEDLTTSHDLLASSSIALLRNIQGKIDDDNYIGYAYLVINLASWSDDTTMALEVTRDLFERVLHVYGSTGRGGGEELHLQTFEILVATLAISATSYGKGTLRQLDDAHQLDLLQFACQLVVIFIQTQGITQHTQNMIETTLHAVAQLIPERPLTSTAMSILQLTTTIIAGHLEKIDPSRLMTHELRGLVMASVAVIDAECRLLFGSNTGLSQGMNKRKRELLSIMILDMLTHALKLSIQLEGQYRPERRTLINAAIDSTVSEDVLTQAVGLDGEKEAMRDGNLARLLTSQGNLVLVPSQLDVDVESNVIFQTLSYVLQNTDSESMVPNHRAIIRVLTELSRYISVCCQLFGITTKCLVVSTTRGQSLNLEPPEILDFGSLKAFFTLTDRNATKLEHLDSYLMQYLTFLVYYSVVQASALGLDGFGPAGSSDTSRTFSTSRVAPLFLYVLNTLPTLPFANIVIVEVVKMVLFMHNTYGFCQIVRSGLARIAPLQVLRVYAPKASDPILVRELLDMCAECQEVDTAALSETLRLIGTHVLEDQAVTERVRDLKL</sequence>